<dbReference type="NCBIfam" id="TIGR02246">
    <property type="entry name" value="SgcJ/EcaC family oxidoreductase"/>
    <property type="match status" value="1"/>
</dbReference>
<dbReference type="EMBL" id="LR216287">
    <property type="protein sequence ID" value="VFJ13484.1"/>
    <property type="molecule type" value="Genomic_DNA"/>
</dbReference>
<dbReference type="Gene3D" id="3.10.450.50">
    <property type="match status" value="1"/>
</dbReference>
<evidence type="ECO:0000313" key="1">
    <source>
        <dbReference type="EMBL" id="VFJ13484.1"/>
    </source>
</evidence>
<dbReference type="KEGG" id="nfn:NFRAN_1162"/>
<dbReference type="InterPro" id="IPR032710">
    <property type="entry name" value="NTF2-like_dom_sf"/>
</dbReference>
<organism evidence="1 2">
    <name type="scientific">Candidatus Nitrosocosmicus franklandianus</name>
    <dbReference type="NCBI Taxonomy" id="1798806"/>
    <lineage>
        <taxon>Archaea</taxon>
        <taxon>Nitrososphaerota</taxon>
        <taxon>Nitrososphaeria</taxon>
        <taxon>Nitrososphaerales</taxon>
        <taxon>Nitrososphaeraceae</taxon>
        <taxon>Candidatus Nitrosocosmicus</taxon>
    </lineage>
</organism>
<gene>
    <name evidence="1" type="ORF">NFRAN_1162</name>
</gene>
<dbReference type="Proteomes" id="UP000294299">
    <property type="component" value="Chromosome NFRAN"/>
</dbReference>
<evidence type="ECO:0008006" key="3">
    <source>
        <dbReference type="Google" id="ProtNLM"/>
    </source>
</evidence>
<name>A0A484IET8_9ARCH</name>
<accession>A0A484IET8</accession>
<keyword evidence="2" id="KW-1185">Reference proteome</keyword>
<proteinExistence type="predicted"/>
<dbReference type="AlphaFoldDB" id="A0A484IET8"/>
<protein>
    <recommendedName>
        <fullName evidence="3">DUF4440 domain-containing protein</fullName>
    </recommendedName>
</protein>
<evidence type="ECO:0000313" key="2">
    <source>
        <dbReference type="Proteomes" id="UP000294299"/>
    </source>
</evidence>
<sequence>MNHYLDCGRELVSAEMTYNVNNMSNNDELALQSLYRKKIEGWNEGNGRKFAEPYTEDADFIGFDGTYLFGRREIAEFHQMLFDRFLRGTRLIAKIKSIRFPVSNVAIIVGISGTIEANQKRINPDRNSIHTIVAINNEHDGKWGFTTFQNTRATYIGRPEKVSQLTKEIEQIE</sequence>
<reference evidence="1 2" key="1">
    <citation type="submission" date="2019-02" db="EMBL/GenBank/DDBJ databases">
        <authorList>
            <person name="Lehtovirta-Morley E L."/>
        </authorList>
    </citation>
    <scope>NUCLEOTIDE SEQUENCE [LARGE SCALE GENOMIC DNA]</scope>
    <source>
        <strain evidence="1">NFRAN1</strain>
    </source>
</reference>
<dbReference type="SUPFAM" id="SSF54427">
    <property type="entry name" value="NTF2-like"/>
    <property type="match status" value="1"/>
</dbReference>
<dbReference type="InterPro" id="IPR011944">
    <property type="entry name" value="Steroid_delta5-4_isomerase"/>
</dbReference>